<comment type="caution">
    <text evidence="10">The sequence shown here is derived from an EMBL/GenBank/DDBJ whole genome shotgun (WGS) entry which is preliminary data.</text>
</comment>
<keyword evidence="11" id="KW-1185">Reference proteome</keyword>
<dbReference type="Gene3D" id="3.30.750.80">
    <property type="entry name" value="RNA methyltransferase domain (HRMD) like"/>
    <property type="match status" value="1"/>
</dbReference>
<dbReference type="CDD" id="cd11572">
    <property type="entry name" value="RlmI_M_like"/>
    <property type="match status" value="1"/>
</dbReference>
<dbReference type="Pfam" id="PF17785">
    <property type="entry name" value="PUA_3"/>
    <property type="match status" value="1"/>
</dbReference>
<evidence type="ECO:0000256" key="4">
    <source>
        <dbReference type="ARBA" id="ARBA00022603"/>
    </source>
</evidence>
<dbReference type="RefSeq" id="WP_066244426.1">
    <property type="nucleotide sequence ID" value="NZ_LSGP01000023.1"/>
</dbReference>
<dbReference type="SMART" id="SM00359">
    <property type="entry name" value="PUA"/>
    <property type="match status" value="1"/>
</dbReference>
<dbReference type="InterPro" id="IPR036974">
    <property type="entry name" value="PUA_sf"/>
</dbReference>
<dbReference type="CDD" id="cd21153">
    <property type="entry name" value="PUA_RlmI"/>
    <property type="match status" value="1"/>
</dbReference>
<evidence type="ECO:0000256" key="8">
    <source>
        <dbReference type="ARBA" id="ARBA00038091"/>
    </source>
</evidence>
<dbReference type="SUPFAM" id="SSF88697">
    <property type="entry name" value="PUA domain-like"/>
    <property type="match status" value="1"/>
</dbReference>
<dbReference type="EMBL" id="LSGP01000023">
    <property type="protein sequence ID" value="KYZ75605.1"/>
    <property type="molecule type" value="Genomic_DNA"/>
</dbReference>
<comment type="similarity">
    <text evidence="8">Belongs to the methyltransferase superfamily. RlmI family.</text>
</comment>
<dbReference type="InterPro" id="IPR015947">
    <property type="entry name" value="PUA-like_sf"/>
</dbReference>
<accession>A0A154BNZ1</accession>
<keyword evidence="6" id="KW-0949">S-adenosyl-L-methionine</keyword>
<evidence type="ECO:0000256" key="2">
    <source>
        <dbReference type="ARBA" id="ARBA00022490"/>
    </source>
</evidence>
<evidence type="ECO:0000256" key="6">
    <source>
        <dbReference type="ARBA" id="ARBA00022691"/>
    </source>
</evidence>
<dbReference type="OrthoDB" id="9805492at2"/>
<keyword evidence="5 10" id="KW-0808">Transferase</keyword>
<dbReference type="GO" id="GO:0003723">
    <property type="term" value="F:RNA binding"/>
    <property type="evidence" value="ECO:0007669"/>
    <property type="project" value="UniProtKB-KW"/>
</dbReference>
<evidence type="ECO:0000256" key="7">
    <source>
        <dbReference type="ARBA" id="ARBA00022884"/>
    </source>
</evidence>
<dbReference type="GO" id="GO:0005737">
    <property type="term" value="C:cytoplasm"/>
    <property type="evidence" value="ECO:0007669"/>
    <property type="project" value="UniProtKB-SubCell"/>
</dbReference>
<proteinExistence type="inferred from homology"/>
<name>A0A154BNZ1_ANASB</name>
<evidence type="ECO:0000313" key="11">
    <source>
        <dbReference type="Proteomes" id="UP000076268"/>
    </source>
</evidence>
<dbReference type="PANTHER" id="PTHR42873">
    <property type="entry name" value="RIBOSOMAL RNA LARGE SUBUNIT METHYLTRANSFERASE"/>
    <property type="match status" value="1"/>
</dbReference>
<evidence type="ECO:0000256" key="3">
    <source>
        <dbReference type="ARBA" id="ARBA00022552"/>
    </source>
</evidence>
<keyword evidence="4 10" id="KW-0489">Methyltransferase</keyword>
<evidence type="ECO:0000256" key="1">
    <source>
        <dbReference type="ARBA" id="ARBA00004496"/>
    </source>
</evidence>
<dbReference type="PANTHER" id="PTHR42873:SF1">
    <property type="entry name" value="S-ADENOSYLMETHIONINE-DEPENDENT METHYLTRANSFERASE DOMAIN-CONTAINING PROTEIN"/>
    <property type="match status" value="1"/>
</dbReference>
<dbReference type="GO" id="GO:0008168">
    <property type="term" value="F:methyltransferase activity"/>
    <property type="evidence" value="ECO:0007669"/>
    <property type="project" value="UniProtKB-KW"/>
</dbReference>
<evidence type="ECO:0000256" key="5">
    <source>
        <dbReference type="ARBA" id="ARBA00022679"/>
    </source>
</evidence>
<organism evidence="10 11">
    <name type="scientific">Anaerosporomusa subterranea</name>
    <dbReference type="NCBI Taxonomy" id="1794912"/>
    <lineage>
        <taxon>Bacteria</taxon>
        <taxon>Bacillati</taxon>
        <taxon>Bacillota</taxon>
        <taxon>Negativicutes</taxon>
        <taxon>Acetonemataceae</taxon>
        <taxon>Anaerosporomusa</taxon>
    </lineage>
</organism>
<dbReference type="PROSITE" id="PS50890">
    <property type="entry name" value="PUA"/>
    <property type="match status" value="1"/>
</dbReference>
<dbReference type="GO" id="GO:0006364">
    <property type="term" value="P:rRNA processing"/>
    <property type="evidence" value="ECO:0007669"/>
    <property type="project" value="UniProtKB-KW"/>
</dbReference>
<feature type="domain" description="PUA" evidence="9">
    <location>
        <begin position="5"/>
        <end position="89"/>
    </location>
</feature>
<dbReference type="InterPro" id="IPR041532">
    <property type="entry name" value="RlmI-like_PUA"/>
</dbReference>
<dbReference type="GO" id="GO:0032259">
    <property type="term" value="P:methylation"/>
    <property type="evidence" value="ECO:0007669"/>
    <property type="project" value="UniProtKB-KW"/>
</dbReference>
<dbReference type="Gene3D" id="3.40.50.150">
    <property type="entry name" value="Vaccinia Virus protein VP39"/>
    <property type="match status" value="1"/>
</dbReference>
<sequence length="393" mass="44830">MDIKARIIIRKGAQHRVENGHPWVYQTEIGEIIGQFEPGDIVDVYNHRQRFIGRGYINPRSQIIVRILTREQESIDKDFFRRRIERAWAYRKRFLAEPDYCRLIFGEADFLPGLVVDKFGKYLVMQSLALGIDQYSAEIVSILDEMFEPDGIYERNDVPVRRLEGLEQRKGFLKGNFDTIIQVKENGIPFYADIENGQKTGFFYDQRENRASIRPLVGGAEVLDCFCHTGSFSVHSALYGAKKVTSIDISEDAISLAKRNAALNGVESCCDFQVANAFDALRAMSDERKLFDVVILDPPAFTKSRSALEGAVRGYKEINLRGLKLTKPGGFLITCSCSYHMDRDLFSAVIVDAARDARRTIRQVDYRYQAKDHPILPAAPETNYLKFMVLQVD</sequence>
<gene>
    <name evidence="10" type="ORF">AXX12_12950</name>
</gene>
<keyword evidence="3" id="KW-0698">rRNA processing</keyword>
<protein>
    <submittedName>
        <fullName evidence="10">SAM-dependent methyltransferase</fullName>
    </submittedName>
</protein>
<evidence type="ECO:0000259" key="9">
    <source>
        <dbReference type="SMART" id="SM00359"/>
    </source>
</evidence>
<dbReference type="Pfam" id="PF10672">
    <property type="entry name" value="Methyltrans_SAM"/>
    <property type="match status" value="1"/>
</dbReference>
<evidence type="ECO:0000313" key="10">
    <source>
        <dbReference type="EMBL" id="KYZ75605.1"/>
    </source>
</evidence>
<dbReference type="InterPro" id="IPR019614">
    <property type="entry name" value="SAM-dep_methyl-trfase"/>
</dbReference>
<dbReference type="Gene3D" id="2.30.130.10">
    <property type="entry name" value="PUA domain"/>
    <property type="match status" value="1"/>
</dbReference>
<keyword evidence="7" id="KW-0694">RNA-binding</keyword>
<dbReference type="CDD" id="cd02440">
    <property type="entry name" value="AdoMet_MTases"/>
    <property type="match status" value="1"/>
</dbReference>
<reference evidence="10 11" key="1">
    <citation type="submission" date="2016-02" db="EMBL/GenBank/DDBJ databases">
        <title>Anaerosporomusa subterraneum gen. nov., sp. nov., a spore-forming obligate anaerobe isolated from saprolite.</title>
        <authorList>
            <person name="Choi J.K."/>
            <person name="Shah M."/>
            <person name="Yee N."/>
        </authorList>
    </citation>
    <scope>NUCLEOTIDE SEQUENCE [LARGE SCALE GENOMIC DNA]</scope>
    <source>
        <strain evidence="10 11">RU4</strain>
    </source>
</reference>
<comment type="subcellular location">
    <subcellularLocation>
        <location evidence="1">Cytoplasm</location>
    </subcellularLocation>
</comment>
<dbReference type="SUPFAM" id="SSF53335">
    <property type="entry name" value="S-adenosyl-L-methionine-dependent methyltransferases"/>
    <property type="match status" value="1"/>
</dbReference>
<dbReference type="AlphaFoldDB" id="A0A154BNZ1"/>
<dbReference type="STRING" id="1794912.AXX12_12950"/>
<keyword evidence="2" id="KW-0963">Cytoplasm</keyword>
<dbReference type="Proteomes" id="UP000076268">
    <property type="component" value="Unassembled WGS sequence"/>
</dbReference>
<dbReference type="InterPro" id="IPR002478">
    <property type="entry name" value="PUA"/>
</dbReference>
<dbReference type="InterPro" id="IPR029063">
    <property type="entry name" value="SAM-dependent_MTases_sf"/>
</dbReference>